<evidence type="ECO:0000256" key="4">
    <source>
        <dbReference type="ARBA" id="ARBA00022801"/>
    </source>
</evidence>
<evidence type="ECO:0000256" key="10">
    <source>
        <dbReference type="HAMAP-Rule" id="MF_00278"/>
    </source>
</evidence>
<evidence type="ECO:0000256" key="1">
    <source>
        <dbReference type="ARBA" id="ARBA00005091"/>
    </source>
</evidence>
<keyword evidence="4 10" id="KW-0378">Hydrolase</keyword>
<organism evidence="13 14">
    <name type="scientific">Arenicella xantha</name>
    <dbReference type="NCBI Taxonomy" id="644221"/>
    <lineage>
        <taxon>Bacteria</taxon>
        <taxon>Pseudomonadati</taxon>
        <taxon>Pseudomonadota</taxon>
        <taxon>Gammaproteobacteria</taxon>
        <taxon>Arenicellales</taxon>
        <taxon>Arenicellaceae</taxon>
        <taxon>Arenicella</taxon>
    </lineage>
</organism>
<dbReference type="PROSITE" id="PS51273">
    <property type="entry name" value="GATASE_TYPE_1"/>
    <property type="match status" value="1"/>
</dbReference>
<dbReference type="InterPro" id="IPR010139">
    <property type="entry name" value="Imidazole-glycPsynth_HisH"/>
</dbReference>
<name>A0A395JGX0_9GAMM</name>
<dbReference type="PANTHER" id="PTHR42701:SF2">
    <property type="entry name" value="IMIDAZOLE GLYCEROL PHOSPHATE SYNTHASE SUBUNIT HISH 1"/>
    <property type="match status" value="1"/>
</dbReference>
<protein>
    <recommendedName>
        <fullName evidence="10">Imidazole glycerol phosphate synthase subunit HisH</fullName>
        <ecNumber evidence="10">4.3.2.10</ecNumber>
    </recommendedName>
    <alternativeName>
        <fullName evidence="10">IGP synthase glutaminase subunit</fullName>
        <ecNumber evidence="10">3.5.1.2</ecNumber>
    </alternativeName>
    <alternativeName>
        <fullName evidence="10">IGP synthase subunit HisH</fullName>
    </alternativeName>
    <alternativeName>
        <fullName evidence="10">ImGP synthase subunit HisH</fullName>
        <shortName evidence="10">IGPS subunit HisH</shortName>
    </alternativeName>
</protein>
<dbReference type="AlphaFoldDB" id="A0A395JGX0"/>
<comment type="subunit">
    <text evidence="10">Heterodimer of HisH and HisF.</text>
</comment>
<feature type="active site" description="Nucleophile" evidence="10 11">
    <location>
        <position position="81"/>
    </location>
</feature>
<dbReference type="SUPFAM" id="SSF52317">
    <property type="entry name" value="Class I glutamine amidotransferase-like"/>
    <property type="match status" value="1"/>
</dbReference>
<dbReference type="GO" id="GO:0005737">
    <property type="term" value="C:cytoplasm"/>
    <property type="evidence" value="ECO:0007669"/>
    <property type="project" value="UniProtKB-SubCell"/>
</dbReference>
<feature type="active site" evidence="10 11">
    <location>
        <position position="195"/>
    </location>
</feature>
<evidence type="ECO:0000256" key="6">
    <source>
        <dbReference type="ARBA" id="ARBA00023102"/>
    </source>
</evidence>
<dbReference type="PANTHER" id="PTHR42701">
    <property type="entry name" value="IMIDAZOLE GLYCEROL PHOSPHATE SYNTHASE SUBUNIT HISH"/>
    <property type="match status" value="1"/>
</dbReference>
<evidence type="ECO:0000256" key="11">
    <source>
        <dbReference type="PIRSR" id="PIRSR000495-1"/>
    </source>
</evidence>
<keyword evidence="2 10" id="KW-0963">Cytoplasm</keyword>
<dbReference type="EC" id="3.5.1.2" evidence="10"/>
<comment type="catalytic activity">
    <reaction evidence="8 10">
        <text>5-[(5-phospho-1-deoxy-D-ribulos-1-ylimino)methylamino]-1-(5-phospho-beta-D-ribosyl)imidazole-4-carboxamide + L-glutamine = D-erythro-1-(imidazol-4-yl)glycerol 3-phosphate + 5-amino-1-(5-phospho-beta-D-ribosyl)imidazole-4-carboxamide + L-glutamate + H(+)</text>
        <dbReference type="Rhea" id="RHEA:24793"/>
        <dbReference type="ChEBI" id="CHEBI:15378"/>
        <dbReference type="ChEBI" id="CHEBI:29985"/>
        <dbReference type="ChEBI" id="CHEBI:58278"/>
        <dbReference type="ChEBI" id="CHEBI:58359"/>
        <dbReference type="ChEBI" id="CHEBI:58475"/>
        <dbReference type="ChEBI" id="CHEBI:58525"/>
        <dbReference type="EC" id="4.3.2.10"/>
    </reaction>
</comment>
<evidence type="ECO:0000256" key="8">
    <source>
        <dbReference type="ARBA" id="ARBA00047838"/>
    </source>
</evidence>
<dbReference type="InParanoid" id="A0A395JGX0"/>
<dbReference type="InterPro" id="IPR029062">
    <property type="entry name" value="Class_I_gatase-like"/>
</dbReference>
<comment type="function">
    <text evidence="10">IGPS catalyzes the conversion of PRFAR and glutamine to IGP, AICAR and glutamate. The HisH subunit catalyzes the hydrolysis of glutamine to glutamate and ammonia as part of the synthesis of IGP and AICAR. The resulting ammonia molecule is channeled to the active site of HisF.</text>
</comment>
<comment type="pathway">
    <text evidence="1 10">Amino-acid biosynthesis; L-histidine biosynthesis; L-histidine from 5-phospho-alpha-D-ribose 1-diphosphate: step 5/9.</text>
</comment>
<keyword evidence="6 10" id="KW-0368">Histidine biosynthesis</keyword>
<comment type="catalytic activity">
    <reaction evidence="9 10">
        <text>L-glutamine + H2O = L-glutamate + NH4(+)</text>
        <dbReference type="Rhea" id="RHEA:15889"/>
        <dbReference type="ChEBI" id="CHEBI:15377"/>
        <dbReference type="ChEBI" id="CHEBI:28938"/>
        <dbReference type="ChEBI" id="CHEBI:29985"/>
        <dbReference type="ChEBI" id="CHEBI:58359"/>
        <dbReference type="EC" id="3.5.1.2"/>
    </reaction>
</comment>
<keyword evidence="14" id="KW-1185">Reference proteome</keyword>
<gene>
    <name evidence="10" type="primary">hisH</name>
    <name evidence="13" type="ORF">DFR28_10523</name>
</gene>
<sequence length="218" mass="24442">MRIAVIDLGIGNLRSVRQALHAVAPNAQIDITDQASIIDDADRIVLPGQGAIGTWFKSLHEKSLELAVKKALTEKPVLGVCVGMQAMFSHSDEHGGQAGFDLFEGQVRHFSNFHDDSKQKLKIPQMGWNQVQQTQPHALWHGIDDQSHFYFVHSYCANLAQNANQEVVQGEADYGHHFIAAVGRDNIFAVQFHPEKSHNDGLRLLKNFTLWNPTHREH</sequence>
<evidence type="ECO:0000313" key="13">
    <source>
        <dbReference type="EMBL" id="RBP48685.1"/>
    </source>
</evidence>
<dbReference type="InterPro" id="IPR017926">
    <property type="entry name" value="GATASE"/>
</dbReference>
<feature type="domain" description="Glutamine amidotransferase" evidence="12">
    <location>
        <begin position="5"/>
        <end position="208"/>
    </location>
</feature>
<proteinExistence type="inferred from homology"/>
<dbReference type="FunCoup" id="A0A395JGX0">
    <property type="interactions" value="303"/>
</dbReference>
<keyword evidence="5 10" id="KW-0315">Glutamine amidotransferase</keyword>
<dbReference type="GO" id="GO:0000107">
    <property type="term" value="F:imidazoleglycerol-phosphate synthase activity"/>
    <property type="evidence" value="ECO:0007669"/>
    <property type="project" value="UniProtKB-UniRule"/>
</dbReference>
<evidence type="ECO:0000256" key="9">
    <source>
        <dbReference type="ARBA" id="ARBA00049534"/>
    </source>
</evidence>
<feature type="active site" evidence="10 11">
    <location>
        <position position="193"/>
    </location>
</feature>
<evidence type="ECO:0000256" key="5">
    <source>
        <dbReference type="ARBA" id="ARBA00022962"/>
    </source>
</evidence>
<dbReference type="OrthoDB" id="9807137at2"/>
<evidence type="ECO:0000256" key="3">
    <source>
        <dbReference type="ARBA" id="ARBA00022605"/>
    </source>
</evidence>
<dbReference type="CDD" id="cd01748">
    <property type="entry name" value="GATase1_IGP_Synthase"/>
    <property type="match status" value="1"/>
</dbReference>
<dbReference type="EC" id="4.3.2.10" evidence="10"/>
<evidence type="ECO:0000259" key="12">
    <source>
        <dbReference type="Pfam" id="PF00117"/>
    </source>
</evidence>
<reference evidence="13 14" key="1">
    <citation type="submission" date="2018-06" db="EMBL/GenBank/DDBJ databases">
        <title>Genomic Encyclopedia of Type Strains, Phase IV (KMG-IV): sequencing the most valuable type-strain genomes for metagenomic binning, comparative biology and taxonomic classification.</title>
        <authorList>
            <person name="Goeker M."/>
        </authorList>
    </citation>
    <scope>NUCLEOTIDE SEQUENCE [LARGE SCALE GENOMIC DNA]</scope>
    <source>
        <strain evidence="13 14">DSM 24032</strain>
    </source>
</reference>
<keyword evidence="7 10" id="KW-0456">Lyase</keyword>
<comment type="caution">
    <text evidence="13">The sequence shown here is derived from an EMBL/GenBank/DDBJ whole genome shotgun (WGS) entry which is preliminary data.</text>
</comment>
<dbReference type="GO" id="GO:0000105">
    <property type="term" value="P:L-histidine biosynthetic process"/>
    <property type="evidence" value="ECO:0007669"/>
    <property type="project" value="UniProtKB-UniRule"/>
</dbReference>
<dbReference type="GO" id="GO:0004359">
    <property type="term" value="F:glutaminase activity"/>
    <property type="evidence" value="ECO:0007669"/>
    <property type="project" value="UniProtKB-EC"/>
</dbReference>
<evidence type="ECO:0000313" key="14">
    <source>
        <dbReference type="Proteomes" id="UP000253083"/>
    </source>
</evidence>
<comment type="subcellular location">
    <subcellularLocation>
        <location evidence="10">Cytoplasm</location>
    </subcellularLocation>
</comment>
<dbReference type="NCBIfam" id="TIGR01855">
    <property type="entry name" value="IMP_synth_hisH"/>
    <property type="match status" value="1"/>
</dbReference>
<evidence type="ECO:0000256" key="2">
    <source>
        <dbReference type="ARBA" id="ARBA00022490"/>
    </source>
</evidence>
<dbReference type="Proteomes" id="UP000253083">
    <property type="component" value="Unassembled WGS sequence"/>
</dbReference>
<dbReference type="PIRSF" id="PIRSF000495">
    <property type="entry name" value="Amidotransf_hisH"/>
    <property type="match status" value="1"/>
</dbReference>
<dbReference type="Gene3D" id="3.40.50.880">
    <property type="match status" value="1"/>
</dbReference>
<dbReference type="RefSeq" id="WP_113955289.1">
    <property type="nucleotide sequence ID" value="NZ_QNRT01000005.1"/>
</dbReference>
<dbReference type="HAMAP" id="MF_00278">
    <property type="entry name" value="HisH"/>
    <property type="match status" value="1"/>
</dbReference>
<dbReference type="Pfam" id="PF00117">
    <property type="entry name" value="GATase"/>
    <property type="match status" value="1"/>
</dbReference>
<dbReference type="UniPathway" id="UPA00031">
    <property type="reaction ID" value="UER00010"/>
</dbReference>
<keyword evidence="3 10" id="KW-0028">Amino-acid biosynthesis</keyword>
<evidence type="ECO:0000256" key="7">
    <source>
        <dbReference type="ARBA" id="ARBA00023239"/>
    </source>
</evidence>
<accession>A0A395JGX0</accession>
<keyword evidence="13" id="KW-0808">Transferase</keyword>
<dbReference type="EMBL" id="QNRT01000005">
    <property type="protein sequence ID" value="RBP48685.1"/>
    <property type="molecule type" value="Genomic_DNA"/>
</dbReference>
<dbReference type="GO" id="GO:0016829">
    <property type="term" value="F:lyase activity"/>
    <property type="evidence" value="ECO:0007669"/>
    <property type="project" value="UniProtKB-KW"/>
</dbReference>